<reference evidence="1" key="1">
    <citation type="submission" date="2020-04" db="EMBL/GenBank/DDBJ databases">
        <title>Hybrid Assembly of Korean Phytophthora infestans isolates.</title>
        <authorList>
            <person name="Prokchorchik M."/>
            <person name="Lee Y."/>
            <person name="Seo J."/>
            <person name="Cho J.-H."/>
            <person name="Park Y.-E."/>
            <person name="Jang D.-C."/>
            <person name="Im J.-S."/>
            <person name="Choi J.-G."/>
            <person name="Park H.-J."/>
            <person name="Lee G.-B."/>
            <person name="Lee Y.-G."/>
            <person name="Hong S.-Y."/>
            <person name="Cho K."/>
            <person name="Sohn K.H."/>
        </authorList>
    </citation>
    <scope>NUCLEOTIDE SEQUENCE</scope>
    <source>
        <strain evidence="1">KR_1_A1</strain>
        <strain evidence="2">KR_2_A2</strain>
    </source>
</reference>
<dbReference type="CDD" id="cd09272">
    <property type="entry name" value="RNase_HI_RT_Ty1"/>
    <property type="match status" value="1"/>
</dbReference>
<dbReference type="Proteomes" id="UP000704712">
    <property type="component" value="Unassembled WGS sequence"/>
</dbReference>
<dbReference type="AlphaFoldDB" id="A0A833WCB4"/>
<dbReference type="EMBL" id="WSZM01000252">
    <property type="protein sequence ID" value="KAF4037012.1"/>
    <property type="molecule type" value="Genomic_DNA"/>
</dbReference>
<evidence type="ECO:0008006" key="4">
    <source>
        <dbReference type="Google" id="ProtNLM"/>
    </source>
</evidence>
<dbReference type="Proteomes" id="UP000602510">
    <property type="component" value="Unassembled WGS sequence"/>
</dbReference>
<accession>A0A833WCB4</accession>
<protein>
    <recommendedName>
        <fullName evidence="4">Polyprotein</fullName>
    </recommendedName>
</protein>
<gene>
    <name evidence="1" type="ORF">GN244_ATG10862</name>
    <name evidence="2" type="ORF">GN958_ATG03845</name>
</gene>
<dbReference type="PANTHER" id="PTHR11439">
    <property type="entry name" value="GAG-POL-RELATED RETROTRANSPOSON"/>
    <property type="match status" value="1"/>
</dbReference>
<proteinExistence type="predicted"/>
<sequence length="234" mass="25842">MDRRAVRYILNTKHVGLVYRPVGGLLTLDEFSFADHAMCRDSSRSNTGFVLQLQGLTWMWKSKQQGRVTKNTCASELVATSACVDDLVWARQLFSEVAGEQGMSAVCCDNQSTIQVISNRGNSKRVQRYTKEARMIAEFVDDGVVDVKYVSATENVADILTKALGPQRFGYLRRDQHGRCAECIGEHAGGAGEGRLDVKLASSPTKGVNAKCVVERRLVLLHKDVIVHMKFGSS</sequence>
<comment type="caution">
    <text evidence="1">The sequence shown here is derived from an EMBL/GenBank/DDBJ whole genome shotgun (WGS) entry which is preliminary data.</text>
</comment>
<evidence type="ECO:0000313" key="2">
    <source>
        <dbReference type="EMBL" id="KAF4146958.1"/>
    </source>
</evidence>
<keyword evidence="3" id="KW-1185">Reference proteome</keyword>
<dbReference type="PANTHER" id="PTHR11439:SF467">
    <property type="entry name" value="INTEGRASE CATALYTIC DOMAIN-CONTAINING PROTEIN"/>
    <property type="match status" value="1"/>
</dbReference>
<organism evidence="1 3">
    <name type="scientific">Phytophthora infestans</name>
    <name type="common">Potato late blight agent</name>
    <name type="synonym">Botrytis infestans</name>
    <dbReference type="NCBI Taxonomy" id="4787"/>
    <lineage>
        <taxon>Eukaryota</taxon>
        <taxon>Sar</taxon>
        <taxon>Stramenopiles</taxon>
        <taxon>Oomycota</taxon>
        <taxon>Peronosporomycetes</taxon>
        <taxon>Peronosporales</taxon>
        <taxon>Peronosporaceae</taxon>
        <taxon>Phytophthora</taxon>
    </lineage>
</organism>
<dbReference type="EMBL" id="JAACNO010000540">
    <property type="protein sequence ID" value="KAF4146958.1"/>
    <property type="molecule type" value="Genomic_DNA"/>
</dbReference>
<evidence type="ECO:0000313" key="1">
    <source>
        <dbReference type="EMBL" id="KAF4037012.1"/>
    </source>
</evidence>
<evidence type="ECO:0000313" key="3">
    <source>
        <dbReference type="Proteomes" id="UP000602510"/>
    </source>
</evidence>
<name>A0A833WCB4_PHYIN</name>